<keyword evidence="3" id="KW-1185">Reference proteome</keyword>
<name>A0ABR0B0F2_9CRUS</name>
<reference evidence="2 3" key="1">
    <citation type="journal article" date="2023" name="Nucleic Acids Res.">
        <title>The hologenome of Daphnia magna reveals possible DNA methylation and microbiome-mediated evolution of the host genome.</title>
        <authorList>
            <person name="Chaturvedi A."/>
            <person name="Li X."/>
            <person name="Dhandapani V."/>
            <person name="Marshall H."/>
            <person name="Kissane S."/>
            <person name="Cuenca-Cambronero M."/>
            <person name="Asole G."/>
            <person name="Calvet F."/>
            <person name="Ruiz-Romero M."/>
            <person name="Marangio P."/>
            <person name="Guigo R."/>
            <person name="Rago D."/>
            <person name="Mirbahai L."/>
            <person name="Eastwood N."/>
            <person name="Colbourne J.K."/>
            <person name="Zhou J."/>
            <person name="Mallon E."/>
            <person name="Orsini L."/>
        </authorList>
    </citation>
    <scope>NUCLEOTIDE SEQUENCE [LARGE SCALE GENOMIC DNA]</scope>
    <source>
        <strain evidence="2">LRV0_1</strain>
    </source>
</reference>
<evidence type="ECO:0000256" key="1">
    <source>
        <dbReference type="SAM" id="MobiDB-lite"/>
    </source>
</evidence>
<accession>A0ABR0B0F2</accession>
<proteinExistence type="predicted"/>
<protein>
    <submittedName>
        <fullName evidence="2">Uncharacterized protein</fullName>
    </submittedName>
</protein>
<evidence type="ECO:0000313" key="3">
    <source>
        <dbReference type="Proteomes" id="UP001234178"/>
    </source>
</evidence>
<gene>
    <name evidence="2" type="ORF">OUZ56_024249</name>
</gene>
<evidence type="ECO:0000313" key="2">
    <source>
        <dbReference type="EMBL" id="KAK4030862.1"/>
    </source>
</evidence>
<comment type="caution">
    <text evidence="2">The sequence shown here is derived from an EMBL/GenBank/DDBJ whole genome shotgun (WGS) entry which is preliminary data.</text>
</comment>
<dbReference type="EMBL" id="JAOYFB010000039">
    <property type="protein sequence ID" value="KAK4030862.1"/>
    <property type="molecule type" value="Genomic_DNA"/>
</dbReference>
<dbReference type="Proteomes" id="UP001234178">
    <property type="component" value="Unassembled WGS sequence"/>
</dbReference>
<sequence>MRDHKPEIEESMIEYFYDILDLYCRVHPNMTEAKKLAHLWIGLKPSLLEKLLRNDLSNTVQGMGDGGSWKTSTANGKTDESRHVKERVRDSLIVRRESGEPTISVASAEVGQPTNSEMDSGRKTYLRQVMWRDTSEESAQQERTIMGSRGQTPDRVLWL</sequence>
<feature type="region of interest" description="Disordered" evidence="1">
    <location>
        <begin position="63"/>
        <end position="85"/>
    </location>
</feature>
<organism evidence="2 3">
    <name type="scientific">Daphnia magna</name>
    <dbReference type="NCBI Taxonomy" id="35525"/>
    <lineage>
        <taxon>Eukaryota</taxon>
        <taxon>Metazoa</taxon>
        <taxon>Ecdysozoa</taxon>
        <taxon>Arthropoda</taxon>
        <taxon>Crustacea</taxon>
        <taxon>Branchiopoda</taxon>
        <taxon>Diplostraca</taxon>
        <taxon>Cladocera</taxon>
        <taxon>Anomopoda</taxon>
        <taxon>Daphniidae</taxon>
        <taxon>Daphnia</taxon>
    </lineage>
</organism>